<dbReference type="Gene3D" id="3.40.30.10">
    <property type="entry name" value="Glutaredoxin"/>
    <property type="match status" value="1"/>
</dbReference>
<dbReference type="RefSeq" id="WP_246440501.1">
    <property type="nucleotide sequence ID" value="NZ_JACHGF010000007.1"/>
</dbReference>
<dbReference type="SUPFAM" id="SSF52833">
    <property type="entry name" value="Thioredoxin-like"/>
    <property type="match status" value="1"/>
</dbReference>
<dbReference type="InterPro" id="IPR013740">
    <property type="entry name" value="Redoxin"/>
</dbReference>
<reference evidence="6 7" key="1">
    <citation type="submission" date="2020-08" db="EMBL/GenBank/DDBJ databases">
        <title>Genomic Encyclopedia of Type Strains, Phase IV (KMG-IV): sequencing the most valuable type-strain genomes for metagenomic binning, comparative biology and taxonomic classification.</title>
        <authorList>
            <person name="Goeker M."/>
        </authorList>
    </citation>
    <scope>NUCLEOTIDE SEQUENCE [LARGE SCALE GENOMIC DNA]</scope>
    <source>
        <strain evidence="6 7">DSM 105074</strain>
    </source>
</reference>
<evidence type="ECO:0000256" key="4">
    <source>
        <dbReference type="SAM" id="Phobius"/>
    </source>
</evidence>
<evidence type="ECO:0000259" key="5">
    <source>
        <dbReference type="PROSITE" id="PS51352"/>
    </source>
</evidence>
<dbReference type="CDD" id="cd02966">
    <property type="entry name" value="TlpA_like_family"/>
    <property type="match status" value="1"/>
</dbReference>
<dbReference type="GO" id="GO:0030313">
    <property type="term" value="C:cell envelope"/>
    <property type="evidence" value="ECO:0007669"/>
    <property type="project" value="UniProtKB-SubCell"/>
</dbReference>
<evidence type="ECO:0000313" key="6">
    <source>
        <dbReference type="EMBL" id="MBB5285979.1"/>
    </source>
</evidence>
<dbReference type="PROSITE" id="PS51352">
    <property type="entry name" value="THIOREDOXIN_2"/>
    <property type="match status" value="1"/>
</dbReference>
<evidence type="ECO:0000256" key="1">
    <source>
        <dbReference type="ARBA" id="ARBA00004196"/>
    </source>
</evidence>
<dbReference type="InterPro" id="IPR036249">
    <property type="entry name" value="Thioredoxin-like_sf"/>
</dbReference>
<sequence length="183" mass="20399">MKLNGKIILVALLAILAFTALYYSFKTETQNETATPATSDEFAALPASQALNLPGLTDLQGQPAALETNKLVFLNLWATWCGPCNTEMPSIQALYEKYKSHPKMAFYIVSDEDAGTVQPFIERKGYQLPFYRFAGNYPAELNGNAIPRTYLLRDGKVIAQEVGAVRWDDPQVVTFIEEQLKTL</sequence>
<organism evidence="6 7">
    <name type="scientific">Rhabdobacter roseus</name>
    <dbReference type="NCBI Taxonomy" id="1655419"/>
    <lineage>
        <taxon>Bacteria</taxon>
        <taxon>Pseudomonadati</taxon>
        <taxon>Bacteroidota</taxon>
        <taxon>Cytophagia</taxon>
        <taxon>Cytophagales</taxon>
        <taxon>Cytophagaceae</taxon>
        <taxon>Rhabdobacter</taxon>
    </lineage>
</organism>
<dbReference type="PANTHER" id="PTHR42852:SF13">
    <property type="entry name" value="PROTEIN DIPZ"/>
    <property type="match status" value="1"/>
</dbReference>
<gene>
    <name evidence="6" type="ORF">HNQ92_004139</name>
</gene>
<evidence type="ECO:0000313" key="7">
    <source>
        <dbReference type="Proteomes" id="UP000557307"/>
    </source>
</evidence>
<dbReference type="GO" id="GO:0017004">
    <property type="term" value="P:cytochrome complex assembly"/>
    <property type="evidence" value="ECO:0007669"/>
    <property type="project" value="UniProtKB-KW"/>
</dbReference>
<keyword evidence="4" id="KW-0812">Transmembrane</keyword>
<protein>
    <submittedName>
        <fullName evidence="6">Thiol-disulfide isomerase/thioredoxin</fullName>
    </submittedName>
</protein>
<keyword evidence="2" id="KW-0201">Cytochrome c-type biogenesis</keyword>
<dbReference type="PANTHER" id="PTHR42852">
    <property type="entry name" value="THIOL:DISULFIDE INTERCHANGE PROTEIN DSBE"/>
    <property type="match status" value="1"/>
</dbReference>
<dbReference type="InterPro" id="IPR013766">
    <property type="entry name" value="Thioredoxin_domain"/>
</dbReference>
<accession>A0A840U2B0</accession>
<dbReference type="PROSITE" id="PS00194">
    <property type="entry name" value="THIOREDOXIN_1"/>
    <property type="match status" value="1"/>
</dbReference>
<dbReference type="GO" id="GO:0016491">
    <property type="term" value="F:oxidoreductase activity"/>
    <property type="evidence" value="ECO:0007669"/>
    <property type="project" value="InterPro"/>
</dbReference>
<proteinExistence type="predicted"/>
<keyword evidence="4" id="KW-1133">Transmembrane helix</keyword>
<dbReference type="InterPro" id="IPR017937">
    <property type="entry name" value="Thioredoxin_CS"/>
</dbReference>
<dbReference type="EMBL" id="JACHGF010000007">
    <property type="protein sequence ID" value="MBB5285979.1"/>
    <property type="molecule type" value="Genomic_DNA"/>
</dbReference>
<comment type="caution">
    <text evidence="6">The sequence shown here is derived from an EMBL/GenBank/DDBJ whole genome shotgun (WGS) entry which is preliminary data.</text>
</comment>
<dbReference type="Proteomes" id="UP000557307">
    <property type="component" value="Unassembled WGS sequence"/>
</dbReference>
<dbReference type="AlphaFoldDB" id="A0A840U2B0"/>
<keyword evidence="3" id="KW-0676">Redox-active center</keyword>
<name>A0A840U2B0_9BACT</name>
<evidence type="ECO:0000256" key="3">
    <source>
        <dbReference type="ARBA" id="ARBA00023284"/>
    </source>
</evidence>
<dbReference type="InterPro" id="IPR050553">
    <property type="entry name" value="Thioredoxin_ResA/DsbE_sf"/>
</dbReference>
<evidence type="ECO:0000256" key="2">
    <source>
        <dbReference type="ARBA" id="ARBA00022748"/>
    </source>
</evidence>
<dbReference type="GO" id="GO:0016853">
    <property type="term" value="F:isomerase activity"/>
    <property type="evidence" value="ECO:0007669"/>
    <property type="project" value="UniProtKB-KW"/>
</dbReference>
<feature type="domain" description="Thioredoxin" evidence="5">
    <location>
        <begin position="44"/>
        <end position="181"/>
    </location>
</feature>
<feature type="transmembrane region" description="Helical" evidence="4">
    <location>
        <begin position="7"/>
        <end position="25"/>
    </location>
</feature>
<dbReference type="Pfam" id="PF08534">
    <property type="entry name" value="Redoxin"/>
    <property type="match status" value="1"/>
</dbReference>
<keyword evidence="4" id="KW-0472">Membrane</keyword>
<comment type="subcellular location">
    <subcellularLocation>
        <location evidence="1">Cell envelope</location>
    </subcellularLocation>
</comment>
<keyword evidence="7" id="KW-1185">Reference proteome</keyword>
<keyword evidence="6" id="KW-0413">Isomerase</keyword>